<organism evidence="1 2">
    <name type="scientific">Microbulbifer aggregans</name>
    <dbReference type="NCBI Taxonomy" id="1769779"/>
    <lineage>
        <taxon>Bacteria</taxon>
        <taxon>Pseudomonadati</taxon>
        <taxon>Pseudomonadota</taxon>
        <taxon>Gammaproteobacteria</taxon>
        <taxon>Cellvibrionales</taxon>
        <taxon>Microbulbiferaceae</taxon>
        <taxon>Microbulbifer</taxon>
    </lineage>
</organism>
<reference evidence="2" key="1">
    <citation type="submission" date="2016-01" db="EMBL/GenBank/DDBJ databases">
        <title>Complete genome sequence of Microbulbifer sp. CCB-MM1, a halophile isolated from Matang Mangrove Forest, Perak.</title>
        <authorList>
            <person name="Moh T.H."/>
            <person name="Dinesh B."/>
            <person name="Lau N.-S."/>
            <person name="Go F."/>
            <person name="Alexander Chong S.-C."/>
        </authorList>
    </citation>
    <scope>NUCLEOTIDE SEQUENCE [LARGE SCALE GENOMIC DNA]</scope>
    <source>
        <strain evidence="2">CCB-MM1</strain>
    </source>
</reference>
<evidence type="ECO:0000313" key="1">
    <source>
        <dbReference type="EMBL" id="AOS96457.1"/>
    </source>
</evidence>
<name>A0A1C9W5P8_9GAMM</name>
<dbReference type="OrthoDB" id="7199749at2"/>
<dbReference type="STRING" id="1769779.AUP74_00992"/>
<evidence type="ECO:0000313" key="2">
    <source>
        <dbReference type="Proteomes" id="UP000095672"/>
    </source>
</evidence>
<proteinExistence type="predicted"/>
<gene>
    <name evidence="1" type="ORF">AUP74_00992</name>
</gene>
<protein>
    <submittedName>
        <fullName evidence="1">Uncharacterized protein</fullName>
    </submittedName>
</protein>
<dbReference type="Proteomes" id="UP000095672">
    <property type="component" value="Chromosome"/>
</dbReference>
<dbReference type="AlphaFoldDB" id="A0A1C9W5P8"/>
<dbReference type="PATRIC" id="fig|1769779.3.peg.1011"/>
<dbReference type="EMBL" id="CP014143">
    <property type="protein sequence ID" value="AOS96457.1"/>
    <property type="molecule type" value="Genomic_DNA"/>
</dbReference>
<keyword evidence="2" id="KW-1185">Reference proteome</keyword>
<dbReference type="KEGG" id="micc:AUP74_00992"/>
<sequence length="582" mass="63661">MSWWITATCITGALLSLILVARRRTSPHRRAAAALLQLAIWLSAWLLVEPPQLLPAPSAAVLDSERLAASNDLPPATGGARQAIIPALVDGELAALPALAVSGTGLYREQLITLPPVRLARENTDPAVAADDGWLPRWSQRLTLGQELSLQLSLPAELPAGTPVKLLNPFDTVVAETTVGTTAGTASSVKSIKLADTPRLAGRWEYQVQLGEGQTAWREPVPVQVDRHEQPRILLWLARPGFESAALSRWLRESGVPARVVTRLAPGIERTRNLNGFDGGSRAPLDPANDFDLLILDSQLWPQLKPRQREQLQQRESILWLVGDETPDSFIDYARANGMLLERGAVTELRVPSADRETPALGTTGFGPAALQPADHLLRGTHIGPASTDQLALYWGRAKTDGALGFVFFRNSYRWITAGYNDAFARLWQEVLEPQLAYLGRGVPVAVREAMPRAGYRVTLCSGGFTSNAPTLSAVDGEHRLEGTPAAQGCYAYWPREHGWYRLEGINEKGVAPFSLYVFAADAWPAWQRSLKAEATKQMATARLGPSPDSPAPARPLPRHWLGLLLTCLLAISWWGERKLKR</sequence>
<accession>A0A1C9W5P8</accession>
<dbReference type="RefSeq" id="WP_069946591.1">
    <property type="nucleotide sequence ID" value="NZ_CP014143.1"/>
</dbReference>